<accession>A0ABU0R5C2</accession>
<evidence type="ECO:0000256" key="2">
    <source>
        <dbReference type="SAM" id="MobiDB-lite"/>
    </source>
</evidence>
<dbReference type="RefSeq" id="WP_307039546.1">
    <property type="nucleotide sequence ID" value="NZ_JAUSYY010000001.1"/>
</dbReference>
<evidence type="ECO:0000313" key="5">
    <source>
        <dbReference type="Proteomes" id="UP001239083"/>
    </source>
</evidence>
<reference evidence="4 5" key="1">
    <citation type="submission" date="2023-07" db="EMBL/GenBank/DDBJ databases">
        <title>Comparative genomics of wheat-associated soil bacteria to identify genetic determinants of phenazine resistance.</title>
        <authorList>
            <person name="Mouncey N."/>
        </authorList>
    </citation>
    <scope>NUCLEOTIDE SEQUENCE [LARGE SCALE GENOMIC DNA]</scope>
    <source>
        <strain evidence="4 5">V3I3</strain>
    </source>
</reference>
<dbReference type="Gene3D" id="2.60.200.20">
    <property type="match status" value="1"/>
</dbReference>
<dbReference type="InterPro" id="IPR000253">
    <property type="entry name" value="FHA_dom"/>
</dbReference>
<keyword evidence="1" id="KW-0597">Phosphoprotein</keyword>
<dbReference type="Pfam" id="PF00498">
    <property type="entry name" value="FHA"/>
    <property type="match status" value="1"/>
</dbReference>
<dbReference type="Proteomes" id="UP001239083">
    <property type="component" value="Unassembled WGS sequence"/>
</dbReference>
<dbReference type="InterPro" id="IPR008984">
    <property type="entry name" value="SMAD_FHA_dom_sf"/>
</dbReference>
<protein>
    <recommendedName>
        <fullName evidence="3">FHA domain-containing protein</fullName>
    </recommendedName>
</protein>
<dbReference type="PROSITE" id="PS50006">
    <property type="entry name" value="FHA_DOMAIN"/>
    <property type="match status" value="1"/>
</dbReference>
<organism evidence="4 5">
    <name type="scientific">Agromyces ramosus</name>
    <dbReference type="NCBI Taxonomy" id="33879"/>
    <lineage>
        <taxon>Bacteria</taxon>
        <taxon>Bacillati</taxon>
        <taxon>Actinomycetota</taxon>
        <taxon>Actinomycetes</taxon>
        <taxon>Micrococcales</taxon>
        <taxon>Microbacteriaceae</taxon>
        <taxon>Agromyces</taxon>
    </lineage>
</organism>
<sequence>MVSARCAYCDATLQPNSMFCTSCGQLVPQSSSSRPPAPYSGGPAPQRPAGGASAATSRGPIEPVPLPSLLPWQQAQASEQKPTSAASAEVRGVALSKVELSFSTGQRVVVSGTAVIGRKPGQTAAATGAQAIELLDDTRSVSRVHLYFALEAGRMTVADAGSSNGSSIERAGQQIPLQGAGAPVEVVPGDRVWVGDLSFELRPAV</sequence>
<dbReference type="SUPFAM" id="SSF49879">
    <property type="entry name" value="SMAD/FHA domain"/>
    <property type="match status" value="1"/>
</dbReference>
<dbReference type="EMBL" id="JAUSYY010000001">
    <property type="protein sequence ID" value="MDQ0893265.1"/>
    <property type="molecule type" value="Genomic_DNA"/>
</dbReference>
<evidence type="ECO:0000259" key="3">
    <source>
        <dbReference type="PROSITE" id="PS50006"/>
    </source>
</evidence>
<evidence type="ECO:0000313" key="4">
    <source>
        <dbReference type="EMBL" id="MDQ0893265.1"/>
    </source>
</evidence>
<keyword evidence="5" id="KW-1185">Reference proteome</keyword>
<dbReference type="CDD" id="cd00060">
    <property type="entry name" value="FHA"/>
    <property type="match status" value="1"/>
</dbReference>
<gene>
    <name evidence="4" type="ORF">QFZ26_000820</name>
</gene>
<evidence type="ECO:0000256" key="1">
    <source>
        <dbReference type="ARBA" id="ARBA00022553"/>
    </source>
</evidence>
<feature type="domain" description="FHA" evidence="3">
    <location>
        <begin position="114"/>
        <end position="173"/>
    </location>
</feature>
<proteinExistence type="predicted"/>
<comment type="caution">
    <text evidence="4">The sequence shown here is derived from an EMBL/GenBank/DDBJ whole genome shotgun (WGS) entry which is preliminary data.</text>
</comment>
<feature type="region of interest" description="Disordered" evidence="2">
    <location>
        <begin position="30"/>
        <end position="67"/>
    </location>
</feature>
<name>A0ABU0R5C2_9MICO</name>
<feature type="compositionally biased region" description="Low complexity" evidence="2">
    <location>
        <begin position="41"/>
        <end position="55"/>
    </location>
</feature>